<evidence type="ECO:0000256" key="3">
    <source>
        <dbReference type="ARBA" id="ARBA00022857"/>
    </source>
</evidence>
<proteinExistence type="predicted"/>
<organism evidence="5 6">
    <name type="scientific">Fistulifera solaris</name>
    <name type="common">Oleaginous diatom</name>
    <dbReference type="NCBI Taxonomy" id="1519565"/>
    <lineage>
        <taxon>Eukaryota</taxon>
        <taxon>Sar</taxon>
        <taxon>Stramenopiles</taxon>
        <taxon>Ochrophyta</taxon>
        <taxon>Bacillariophyta</taxon>
        <taxon>Bacillariophyceae</taxon>
        <taxon>Bacillariophycidae</taxon>
        <taxon>Naviculales</taxon>
        <taxon>Naviculaceae</taxon>
        <taxon>Fistulifera</taxon>
    </lineage>
</organism>
<keyword evidence="4" id="KW-0560">Oxidoreductase</keyword>
<dbReference type="OrthoDB" id="153074at2759"/>
<dbReference type="InterPro" id="IPR002347">
    <property type="entry name" value="SDR_fam"/>
</dbReference>
<comment type="subcellular location">
    <subcellularLocation>
        <location evidence="1">Cytoplasm</location>
    </subcellularLocation>
</comment>
<protein>
    <recommendedName>
        <fullName evidence="7">Sepiapterin reductase</fullName>
    </recommendedName>
</protein>
<dbReference type="GO" id="GO:0004757">
    <property type="term" value="F:sepiapterin reductase (NADP+) activity"/>
    <property type="evidence" value="ECO:0007669"/>
    <property type="project" value="TreeGrafter"/>
</dbReference>
<dbReference type="SUPFAM" id="SSF51735">
    <property type="entry name" value="NAD(P)-binding Rossmann-fold domains"/>
    <property type="match status" value="1"/>
</dbReference>
<dbReference type="GO" id="GO:0005737">
    <property type="term" value="C:cytoplasm"/>
    <property type="evidence" value="ECO:0007669"/>
    <property type="project" value="UniProtKB-SubCell"/>
</dbReference>
<evidence type="ECO:0000256" key="2">
    <source>
        <dbReference type="ARBA" id="ARBA00022490"/>
    </source>
</evidence>
<dbReference type="InParanoid" id="A0A1Z5JC88"/>
<keyword evidence="6" id="KW-1185">Reference proteome</keyword>
<dbReference type="PANTHER" id="PTHR44085:SF2">
    <property type="entry name" value="SEPIAPTERIN REDUCTASE"/>
    <property type="match status" value="1"/>
</dbReference>
<evidence type="ECO:0000313" key="6">
    <source>
        <dbReference type="Proteomes" id="UP000198406"/>
    </source>
</evidence>
<reference evidence="5 6" key="1">
    <citation type="journal article" date="2015" name="Plant Cell">
        <title>Oil accumulation by the oleaginous diatom Fistulifera solaris as revealed by the genome and transcriptome.</title>
        <authorList>
            <person name="Tanaka T."/>
            <person name="Maeda Y."/>
            <person name="Veluchamy A."/>
            <person name="Tanaka M."/>
            <person name="Abida H."/>
            <person name="Marechal E."/>
            <person name="Bowler C."/>
            <person name="Muto M."/>
            <person name="Sunaga Y."/>
            <person name="Tanaka M."/>
            <person name="Yoshino T."/>
            <person name="Taniguchi T."/>
            <person name="Fukuda Y."/>
            <person name="Nemoto M."/>
            <person name="Matsumoto M."/>
            <person name="Wong P.S."/>
            <person name="Aburatani S."/>
            <person name="Fujibuchi W."/>
        </authorList>
    </citation>
    <scope>NUCLEOTIDE SEQUENCE [LARGE SCALE GENOMIC DNA]</scope>
    <source>
        <strain evidence="5 6">JPCC DA0580</strain>
    </source>
</reference>
<dbReference type="Proteomes" id="UP000198406">
    <property type="component" value="Unassembled WGS sequence"/>
</dbReference>
<dbReference type="Pfam" id="PF00106">
    <property type="entry name" value="adh_short"/>
    <property type="match status" value="1"/>
</dbReference>
<dbReference type="AlphaFoldDB" id="A0A1Z5JC88"/>
<dbReference type="GO" id="GO:0006729">
    <property type="term" value="P:tetrahydrobiopterin biosynthetic process"/>
    <property type="evidence" value="ECO:0007669"/>
    <property type="project" value="TreeGrafter"/>
</dbReference>
<evidence type="ECO:0000256" key="1">
    <source>
        <dbReference type="ARBA" id="ARBA00004496"/>
    </source>
</evidence>
<dbReference type="InterPro" id="IPR051721">
    <property type="entry name" value="Biopterin_syn/organic_redct"/>
</dbReference>
<gene>
    <name evidence="5" type="ORF">FisN_1Lh059</name>
</gene>
<name>A0A1Z5JC88_FISSO</name>
<dbReference type="PANTHER" id="PTHR44085">
    <property type="entry name" value="SEPIAPTERIN REDUCTASE"/>
    <property type="match status" value="1"/>
</dbReference>
<keyword evidence="3" id="KW-0521">NADP</keyword>
<dbReference type="EMBL" id="BDSP01000042">
    <property type="protein sequence ID" value="GAX11579.1"/>
    <property type="molecule type" value="Genomic_DNA"/>
</dbReference>
<evidence type="ECO:0008006" key="7">
    <source>
        <dbReference type="Google" id="ProtNLM"/>
    </source>
</evidence>
<sequence>MTVQEPWKICLLARDPATLHVTQQFIHDALSSNQNITVNCHAIDLSQMDNLSHRIESLLAELSSESVSELYFINNAGSLGPIGPCRNTNLQEMRAVLDFNITSACWLSARFVQWAKETMQCPKTVVVNISSLVAIQAFPSMGMYSASKAARDLFHAALALEEEDEEEGEHVLVLNYAPGPLETDMTDQIRQAPLLDTSLRPHYQKQLVDPDDSAAKLVDILFDQKFKSGQHLDYYDILE</sequence>
<dbReference type="Gene3D" id="3.40.50.720">
    <property type="entry name" value="NAD(P)-binding Rossmann-like Domain"/>
    <property type="match status" value="1"/>
</dbReference>
<dbReference type="InterPro" id="IPR036291">
    <property type="entry name" value="NAD(P)-bd_dom_sf"/>
</dbReference>
<accession>A0A1Z5JC88</accession>
<keyword evidence="2" id="KW-0963">Cytoplasm</keyword>
<evidence type="ECO:0000313" key="5">
    <source>
        <dbReference type="EMBL" id="GAX11579.1"/>
    </source>
</evidence>
<evidence type="ECO:0000256" key="4">
    <source>
        <dbReference type="ARBA" id="ARBA00023002"/>
    </source>
</evidence>
<comment type="caution">
    <text evidence="5">The sequence shown here is derived from an EMBL/GenBank/DDBJ whole genome shotgun (WGS) entry which is preliminary data.</text>
</comment>